<sequence>MKLIVLLFGVVLVASVSYAYPVGCEDEPEQPPPAVPLVRAMAIAEEVNNLLDVQKANVIDPPKLCPDGQMLDHQGKCRPIMG</sequence>
<keyword evidence="2" id="KW-1185">Reference proteome</keyword>
<dbReference type="EMBL" id="APCN01003380">
    <property type="status" value="NOT_ANNOTATED_CDS"/>
    <property type="molecule type" value="Genomic_DNA"/>
</dbReference>
<dbReference type="Proteomes" id="UP000075840">
    <property type="component" value="Unassembled WGS sequence"/>
</dbReference>
<dbReference type="AlphaFoldDB" id="A0A182I7C5"/>
<evidence type="ECO:0000313" key="2">
    <source>
        <dbReference type="Proteomes" id="UP000075840"/>
    </source>
</evidence>
<dbReference type="EnsemblMetazoa" id="AARA009479-RA">
    <property type="protein sequence ID" value="AARA009479-PA"/>
    <property type="gene ID" value="AARA009479"/>
</dbReference>
<protein>
    <submittedName>
        <fullName evidence="1">Uncharacterized protein</fullName>
    </submittedName>
</protein>
<evidence type="ECO:0000313" key="1">
    <source>
        <dbReference type="EnsemblMetazoa" id="AARA009479-PA"/>
    </source>
</evidence>
<name>A0A182I7C5_ANOAR</name>
<organism evidence="1 2">
    <name type="scientific">Anopheles arabiensis</name>
    <name type="common">Mosquito</name>
    <dbReference type="NCBI Taxonomy" id="7173"/>
    <lineage>
        <taxon>Eukaryota</taxon>
        <taxon>Metazoa</taxon>
        <taxon>Ecdysozoa</taxon>
        <taxon>Arthropoda</taxon>
        <taxon>Hexapoda</taxon>
        <taxon>Insecta</taxon>
        <taxon>Pterygota</taxon>
        <taxon>Neoptera</taxon>
        <taxon>Endopterygota</taxon>
        <taxon>Diptera</taxon>
        <taxon>Nematocera</taxon>
        <taxon>Culicoidea</taxon>
        <taxon>Culicidae</taxon>
        <taxon>Anophelinae</taxon>
        <taxon>Anopheles</taxon>
    </lineage>
</organism>
<dbReference type="VEuPathDB" id="VectorBase:AARA009479"/>
<proteinExistence type="predicted"/>
<accession>A0A182I7C5</accession>
<reference evidence="1" key="1">
    <citation type="submission" date="2022-08" db="UniProtKB">
        <authorList>
            <consortium name="EnsemblMetazoa"/>
        </authorList>
    </citation>
    <scope>IDENTIFICATION</scope>
    <source>
        <strain evidence="1">Dongola</strain>
    </source>
</reference>